<keyword evidence="3" id="KW-1185">Reference proteome</keyword>
<keyword evidence="1" id="KW-1133">Transmembrane helix</keyword>
<reference evidence="2 3" key="1">
    <citation type="submission" date="2017-04" db="EMBL/GenBank/DDBJ databases">
        <authorList>
            <person name="Afonso C.L."/>
            <person name="Miller P.J."/>
            <person name="Scott M.A."/>
            <person name="Spackman E."/>
            <person name="Goraichik I."/>
            <person name="Dimitrov K.M."/>
            <person name="Suarez D.L."/>
            <person name="Swayne D.E."/>
        </authorList>
    </citation>
    <scope>NUCLEOTIDE SEQUENCE [LARGE SCALE GENOMIC DNA]</scope>
    <source>
        <strain evidence="2 3">DSM 23236</strain>
    </source>
</reference>
<dbReference type="Proteomes" id="UP000192761">
    <property type="component" value="Unassembled WGS sequence"/>
</dbReference>
<evidence type="ECO:0000256" key="1">
    <source>
        <dbReference type="SAM" id="Phobius"/>
    </source>
</evidence>
<organism evidence="2 3">
    <name type="scientific">Andreprevotia lacus DSM 23236</name>
    <dbReference type="NCBI Taxonomy" id="1121001"/>
    <lineage>
        <taxon>Bacteria</taxon>
        <taxon>Pseudomonadati</taxon>
        <taxon>Pseudomonadota</taxon>
        <taxon>Betaproteobacteria</taxon>
        <taxon>Neisseriales</taxon>
        <taxon>Chitinibacteraceae</taxon>
        <taxon>Andreprevotia</taxon>
    </lineage>
</organism>
<gene>
    <name evidence="2" type="ORF">SAMN02745857_03624</name>
</gene>
<keyword evidence="1" id="KW-0812">Transmembrane</keyword>
<protein>
    <submittedName>
        <fullName evidence="2">Uncharacterized protein</fullName>
    </submittedName>
</protein>
<keyword evidence="1" id="KW-0472">Membrane</keyword>
<evidence type="ECO:0000313" key="3">
    <source>
        <dbReference type="Proteomes" id="UP000192761"/>
    </source>
</evidence>
<accession>A0A1W1XYT4</accession>
<dbReference type="EMBL" id="FWXD01000029">
    <property type="protein sequence ID" value="SMC29130.1"/>
    <property type="molecule type" value="Genomic_DNA"/>
</dbReference>
<feature type="transmembrane region" description="Helical" evidence="1">
    <location>
        <begin position="27"/>
        <end position="46"/>
    </location>
</feature>
<sequence length="133" mass="14592">MTKTRPATRPYDPQRQARLAERKVTNFVRIIGMFKLLICVPLAIAARHKYAPFFGVTPFIAIIPIGLWFLAVCGLFEMITAIRVDGLIRKRHSPAGSGYFGRFAALQTACGTRTAARSAPCAPSRTTPNASVK</sequence>
<name>A0A1W1XYT4_9NEIS</name>
<dbReference type="AlphaFoldDB" id="A0A1W1XYT4"/>
<evidence type="ECO:0000313" key="2">
    <source>
        <dbReference type="EMBL" id="SMC29130.1"/>
    </source>
</evidence>
<proteinExistence type="predicted"/>
<dbReference type="STRING" id="1121001.SAMN02745857_03624"/>
<dbReference type="RefSeq" id="WP_084092567.1">
    <property type="nucleotide sequence ID" value="NZ_FWXD01000029.1"/>
</dbReference>
<feature type="transmembrane region" description="Helical" evidence="1">
    <location>
        <begin position="58"/>
        <end position="82"/>
    </location>
</feature>